<feature type="non-terminal residue" evidence="2">
    <location>
        <position position="39"/>
    </location>
</feature>
<gene>
    <name evidence="2" type="ORF">METZ01_LOCUS402400</name>
</gene>
<name>A0A382VSH9_9ZZZZ</name>
<feature type="transmembrane region" description="Helical" evidence="1">
    <location>
        <begin position="12"/>
        <end position="33"/>
    </location>
</feature>
<evidence type="ECO:0000313" key="2">
    <source>
        <dbReference type="EMBL" id="SVD49546.1"/>
    </source>
</evidence>
<dbReference type="EMBL" id="UINC01154325">
    <property type="protein sequence ID" value="SVD49546.1"/>
    <property type="molecule type" value="Genomic_DNA"/>
</dbReference>
<reference evidence="2" key="1">
    <citation type="submission" date="2018-05" db="EMBL/GenBank/DDBJ databases">
        <authorList>
            <person name="Lanie J.A."/>
            <person name="Ng W.-L."/>
            <person name="Kazmierczak K.M."/>
            <person name="Andrzejewski T.M."/>
            <person name="Davidsen T.M."/>
            <person name="Wayne K.J."/>
            <person name="Tettelin H."/>
            <person name="Glass J.I."/>
            <person name="Rusch D."/>
            <person name="Podicherti R."/>
            <person name="Tsui H.-C.T."/>
            <person name="Winkler M.E."/>
        </authorList>
    </citation>
    <scope>NUCLEOTIDE SEQUENCE</scope>
</reference>
<accession>A0A382VSH9</accession>
<keyword evidence="1" id="KW-0812">Transmembrane</keyword>
<evidence type="ECO:0008006" key="3">
    <source>
        <dbReference type="Google" id="ProtNLM"/>
    </source>
</evidence>
<keyword evidence="1" id="KW-1133">Transmembrane helix</keyword>
<proteinExistence type="predicted"/>
<protein>
    <recommendedName>
        <fullName evidence="3">Molecular chaperone DjlA</fullName>
    </recommendedName>
</protein>
<evidence type="ECO:0000256" key="1">
    <source>
        <dbReference type="SAM" id="Phobius"/>
    </source>
</evidence>
<keyword evidence="1" id="KW-0472">Membrane</keyword>
<organism evidence="2">
    <name type="scientific">marine metagenome</name>
    <dbReference type="NCBI Taxonomy" id="408172"/>
    <lineage>
        <taxon>unclassified sequences</taxon>
        <taxon>metagenomes</taxon>
        <taxon>ecological metagenomes</taxon>
    </lineage>
</organism>
<sequence length="39" mass="3873">MSWMGKIFGGSVGFMLGGPLGLIIGGMLGHHTIDKGAAG</sequence>
<dbReference type="AlphaFoldDB" id="A0A382VSH9"/>